<dbReference type="CDD" id="cd11056">
    <property type="entry name" value="CYP6-like"/>
    <property type="match status" value="1"/>
</dbReference>
<keyword evidence="6 15" id="KW-0349">Heme</keyword>
<dbReference type="GO" id="GO:0005506">
    <property type="term" value="F:iron ion binding"/>
    <property type="evidence" value="ECO:0007669"/>
    <property type="project" value="InterPro"/>
</dbReference>
<evidence type="ECO:0000256" key="16">
    <source>
        <dbReference type="RuleBase" id="RU000461"/>
    </source>
</evidence>
<organism evidence="17 18">
    <name type="scientific">Papilio xuthus</name>
    <name type="common">Asian swallowtail butterfly</name>
    <dbReference type="NCBI Taxonomy" id="66420"/>
    <lineage>
        <taxon>Eukaryota</taxon>
        <taxon>Metazoa</taxon>
        <taxon>Ecdysozoa</taxon>
        <taxon>Arthropoda</taxon>
        <taxon>Hexapoda</taxon>
        <taxon>Insecta</taxon>
        <taxon>Pterygota</taxon>
        <taxon>Neoptera</taxon>
        <taxon>Endopterygota</taxon>
        <taxon>Lepidoptera</taxon>
        <taxon>Glossata</taxon>
        <taxon>Ditrysia</taxon>
        <taxon>Papilionoidea</taxon>
        <taxon>Papilionidae</taxon>
        <taxon>Papilioninae</taxon>
        <taxon>Papilio</taxon>
    </lineage>
</organism>
<evidence type="ECO:0000256" key="15">
    <source>
        <dbReference type="PIRSR" id="PIRSR602401-1"/>
    </source>
</evidence>
<dbReference type="FunFam" id="1.10.630.10:FF:000042">
    <property type="entry name" value="Cytochrome P450"/>
    <property type="match status" value="1"/>
</dbReference>
<comment type="subcellular location">
    <subcellularLocation>
        <location evidence="3">Endoplasmic reticulum membrane</location>
        <topology evidence="3">Peripheral membrane protein</topology>
    </subcellularLocation>
    <subcellularLocation>
        <location evidence="2">Microsome membrane</location>
        <topology evidence="2">Peripheral membrane protein</topology>
    </subcellularLocation>
</comment>
<gene>
    <name evidence="17" type="ORF">RR46_01965</name>
</gene>
<dbReference type="PANTHER" id="PTHR24292">
    <property type="entry name" value="CYTOCHROME P450"/>
    <property type="match status" value="1"/>
</dbReference>
<dbReference type="AlphaFoldDB" id="A0A194QHT5"/>
<dbReference type="PROSITE" id="PS00086">
    <property type="entry name" value="CYTOCHROME_P450"/>
    <property type="match status" value="1"/>
</dbReference>
<comment type="catalytic activity">
    <reaction evidence="14">
        <text>an organic molecule + reduced [NADPH--hemoprotein reductase] + O2 = an alcohol + oxidized [NADPH--hemoprotein reductase] + H2O + H(+)</text>
        <dbReference type="Rhea" id="RHEA:17149"/>
        <dbReference type="Rhea" id="RHEA-COMP:11964"/>
        <dbReference type="Rhea" id="RHEA-COMP:11965"/>
        <dbReference type="ChEBI" id="CHEBI:15377"/>
        <dbReference type="ChEBI" id="CHEBI:15378"/>
        <dbReference type="ChEBI" id="CHEBI:15379"/>
        <dbReference type="ChEBI" id="CHEBI:30879"/>
        <dbReference type="ChEBI" id="CHEBI:57618"/>
        <dbReference type="ChEBI" id="CHEBI:58210"/>
        <dbReference type="ChEBI" id="CHEBI:142491"/>
        <dbReference type="EC" id="1.14.14.1"/>
    </reaction>
</comment>
<dbReference type="SUPFAM" id="SSF48264">
    <property type="entry name" value="Cytochrome P450"/>
    <property type="match status" value="1"/>
</dbReference>
<dbReference type="Gene3D" id="1.10.630.10">
    <property type="entry name" value="Cytochrome P450"/>
    <property type="match status" value="1"/>
</dbReference>
<evidence type="ECO:0000256" key="1">
    <source>
        <dbReference type="ARBA" id="ARBA00001971"/>
    </source>
</evidence>
<accession>A0A194QHT5</accession>
<dbReference type="PRINTS" id="PR00385">
    <property type="entry name" value="P450"/>
</dbReference>
<feature type="binding site" description="axial binding residue" evidence="15">
    <location>
        <position position="442"/>
    </location>
    <ligand>
        <name>heme</name>
        <dbReference type="ChEBI" id="CHEBI:30413"/>
    </ligand>
    <ligandPart>
        <name>Fe</name>
        <dbReference type="ChEBI" id="CHEBI:18248"/>
    </ligandPart>
</feature>
<protein>
    <recommendedName>
        <fullName evidence="5">unspecific monooxygenase</fullName>
        <ecNumber evidence="5">1.14.14.1</ecNumber>
    </recommendedName>
</protein>
<keyword evidence="10 16" id="KW-0560">Oxidoreductase</keyword>
<keyword evidence="11 15" id="KW-0408">Iron</keyword>
<dbReference type="EC" id="1.14.14.1" evidence="5"/>
<evidence type="ECO:0000256" key="12">
    <source>
        <dbReference type="ARBA" id="ARBA00023033"/>
    </source>
</evidence>
<evidence type="ECO:0000313" key="17">
    <source>
        <dbReference type="EMBL" id="KPJ04500.1"/>
    </source>
</evidence>
<evidence type="ECO:0000256" key="14">
    <source>
        <dbReference type="ARBA" id="ARBA00047827"/>
    </source>
</evidence>
<evidence type="ECO:0000256" key="6">
    <source>
        <dbReference type="ARBA" id="ARBA00022617"/>
    </source>
</evidence>
<dbReference type="InterPro" id="IPR050476">
    <property type="entry name" value="Insect_CytP450_Detox"/>
</dbReference>
<dbReference type="GO" id="GO:0016712">
    <property type="term" value="F:oxidoreductase activity, acting on paired donors, with incorporation or reduction of molecular oxygen, reduced flavin or flavoprotein as one donor, and incorporation of one atom of oxygen"/>
    <property type="evidence" value="ECO:0007669"/>
    <property type="project" value="UniProtKB-EC"/>
</dbReference>
<evidence type="ECO:0000256" key="13">
    <source>
        <dbReference type="ARBA" id="ARBA00023136"/>
    </source>
</evidence>
<dbReference type="EMBL" id="KQ458981">
    <property type="protein sequence ID" value="KPJ04500.1"/>
    <property type="molecule type" value="Genomic_DNA"/>
</dbReference>
<dbReference type="InterPro" id="IPR002401">
    <property type="entry name" value="Cyt_P450_E_grp-I"/>
</dbReference>
<evidence type="ECO:0000256" key="8">
    <source>
        <dbReference type="ARBA" id="ARBA00022824"/>
    </source>
</evidence>
<reference evidence="17 18" key="1">
    <citation type="journal article" date="2015" name="Nat. Commun.">
        <title>Outbred genome sequencing and CRISPR/Cas9 gene editing in butterflies.</title>
        <authorList>
            <person name="Li X."/>
            <person name="Fan D."/>
            <person name="Zhang W."/>
            <person name="Liu G."/>
            <person name="Zhang L."/>
            <person name="Zhao L."/>
            <person name="Fang X."/>
            <person name="Chen L."/>
            <person name="Dong Y."/>
            <person name="Chen Y."/>
            <person name="Ding Y."/>
            <person name="Zhao R."/>
            <person name="Feng M."/>
            <person name="Zhu Y."/>
            <person name="Feng Y."/>
            <person name="Jiang X."/>
            <person name="Zhu D."/>
            <person name="Xiang H."/>
            <person name="Feng X."/>
            <person name="Li S."/>
            <person name="Wang J."/>
            <person name="Zhang G."/>
            <person name="Kronforst M.R."/>
            <person name="Wang W."/>
        </authorList>
    </citation>
    <scope>NUCLEOTIDE SEQUENCE [LARGE SCALE GENOMIC DNA]</scope>
    <source>
        <strain evidence="17">Ya'a_city_454_Px</strain>
        <tissue evidence="17">Whole body</tissue>
    </source>
</reference>
<proteinExistence type="inferred from homology"/>
<dbReference type="InterPro" id="IPR036396">
    <property type="entry name" value="Cyt_P450_sf"/>
</dbReference>
<evidence type="ECO:0000256" key="2">
    <source>
        <dbReference type="ARBA" id="ARBA00004174"/>
    </source>
</evidence>
<evidence type="ECO:0000256" key="11">
    <source>
        <dbReference type="ARBA" id="ARBA00023004"/>
    </source>
</evidence>
<keyword evidence="13" id="KW-0472">Membrane</keyword>
<dbReference type="Proteomes" id="UP000053268">
    <property type="component" value="Unassembled WGS sequence"/>
</dbReference>
<dbReference type="PRINTS" id="PR00463">
    <property type="entry name" value="EP450I"/>
</dbReference>
<keyword evidence="9" id="KW-0492">Microsome</keyword>
<evidence type="ECO:0000256" key="3">
    <source>
        <dbReference type="ARBA" id="ARBA00004406"/>
    </source>
</evidence>
<keyword evidence="12 16" id="KW-0503">Monooxygenase</keyword>
<dbReference type="GO" id="GO:0020037">
    <property type="term" value="F:heme binding"/>
    <property type="evidence" value="ECO:0007669"/>
    <property type="project" value="InterPro"/>
</dbReference>
<keyword evidence="7 15" id="KW-0479">Metal-binding</keyword>
<evidence type="ECO:0000256" key="9">
    <source>
        <dbReference type="ARBA" id="ARBA00022848"/>
    </source>
</evidence>
<evidence type="ECO:0000256" key="10">
    <source>
        <dbReference type="ARBA" id="ARBA00023002"/>
    </source>
</evidence>
<keyword evidence="18" id="KW-1185">Reference proteome</keyword>
<evidence type="ECO:0000256" key="4">
    <source>
        <dbReference type="ARBA" id="ARBA00010617"/>
    </source>
</evidence>
<dbReference type="InterPro" id="IPR001128">
    <property type="entry name" value="Cyt_P450"/>
</dbReference>
<comment type="cofactor">
    <cofactor evidence="1 15">
        <name>heme</name>
        <dbReference type="ChEBI" id="CHEBI:30413"/>
    </cofactor>
</comment>
<dbReference type="GO" id="GO:0005789">
    <property type="term" value="C:endoplasmic reticulum membrane"/>
    <property type="evidence" value="ECO:0007669"/>
    <property type="project" value="UniProtKB-SubCell"/>
</dbReference>
<evidence type="ECO:0000256" key="5">
    <source>
        <dbReference type="ARBA" id="ARBA00012109"/>
    </source>
</evidence>
<keyword evidence="8" id="KW-0256">Endoplasmic reticulum</keyword>
<dbReference type="PANTHER" id="PTHR24292:SF54">
    <property type="entry name" value="CYP9F3-RELATED"/>
    <property type="match status" value="1"/>
</dbReference>
<dbReference type="InterPro" id="IPR017972">
    <property type="entry name" value="Cyt_P450_CS"/>
</dbReference>
<sequence>MYFYLIPLTLVVFLYLYFTRNFNFWKNKNVAGPKPVVFFGNIMDSVIRRKHLIMVYKDIYAAFPNEKVVGMYRMTTPCLMLKDLDIIKDVLVKDFELFVDRGVEFSEEGLGANIFHADGDRWRVLRHRFTPLFTSGKLKNMLHLITNRGEKFVKHLEEITNIQTEQPIKSLVEKFTMASIGACVFGIDLDENMFETLGRINKILSVARYGIELDMMYPGILKKFGGSLFSSVLSKFFQNLIKSVIEQRNGMPTNRKDFMDLILELRQQKVIEAARKNENEDVKSIELTDSIIAAQAFTFYGAGYESSSLTLTHMFYELAKNPDIQDRLVKEIDEVLERYNGELTYDALHEMTYYSQVFDETLRKYPVADLLHRNAQSDYKIAGTNITLHKGDTVIISAYGIHRDPKYYPNPEKFDPERFSPENVGKRHPCAYLPFGTGPRNCLGMRFAKWQSQVCTVMFLSKFRVEPSKNTPLELKYDPNLIFCVPIGGIPLNIVRR</sequence>
<dbReference type="Pfam" id="PF00067">
    <property type="entry name" value="p450"/>
    <property type="match status" value="1"/>
</dbReference>
<evidence type="ECO:0000256" key="7">
    <source>
        <dbReference type="ARBA" id="ARBA00022723"/>
    </source>
</evidence>
<evidence type="ECO:0000313" key="18">
    <source>
        <dbReference type="Proteomes" id="UP000053268"/>
    </source>
</evidence>
<name>A0A194QHT5_PAPXU</name>
<comment type="similarity">
    <text evidence="4 16">Belongs to the cytochrome P450 family.</text>
</comment>
<dbReference type="STRING" id="66420.A0A194QHT5"/>